<dbReference type="GO" id="GO:0042907">
    <property type="term" value="F:xanthine transmembrane transporter activity"/>
    <property type="evidence" value="ECO:0007669"/>
    <property type="project" value="TreeGrafter"/>
</dbReference>
<dbReference type="EMBL" id="BMGC01000031">
    <property type="protein sequence ID" value="GGB42429.1"/>
    <property type="molecule type" value="Genomic_DNA"/>
</dbReference>
<feature type="transmembrane region" description="Helical" evidence="9">
    <location>
        <begin position="61"/>
        <end position="84"/>
    </location>
</feature>
<keyword evidence="6 9" id="KW-1133">Transmembrane helix</keyword>
<comment type="caution">
    <text evidence="10">The sequence shown here is derived from an EMBL/GenBank/DDBJ whole genome shotgun (WGS) entry which is preliminary data.</text>
</comment>
<feature type="transmembrane region" description="Helical" evidence="9">
    <location>
        <begin position="37"/>
        <end position="55"/>
    </location>
</feature>
<comment type="subcellular location">
    <subcellularLocation>
        <location evidence="1">Cell membrane</location>
        <topology evidence="1">Multi-pass membrane protein</topology>
    </subcellularLocation>
</comment>
<feature type="transmembrane region" description="Helical" evidence="9">
    <location>
        <begin position="417"/>
        <end position="438"/>
    </location>
</feature>
<accession>A0A916TEM3</accession>
<feature type="transmembrane region" description="Helical" evidence="9">
    <location>
        <begin position="206"/>
        <end position="227"/>
    </location>
</feature>
<dbReference type="NCBIfam" id="NF037981">
    <property type="entry name" value="NCS2_1"/>
    <property type="match status" value="1"/>
</dbReference>
<evidence type="ECO:0000256" key="4">
    <source>
        <dbReference type="ARBA" id="ARBA00022475"/>
    </source>
</evidence>
<dbReference type="NCBIfam" id="TIGR03173">
    <property type="entry name" value="pbuX"/>
    <property type="match status" value="1"/>
</dbReference>
<keyword evidence="4" id="KW-1003">Cell membrane</keyword>
<evidence type="ECO:0000256" key="2">
    <source>
        <dbReference type="ARBA" id="ARBA00008821"/>
    </source>
</evidence>
<feature type="transmembrane region" description="Helical" evidence="9">
    <location>
        <begin position="180"/>
        <end position="199"/>
    </location>
</feature>
<keyword evidence="5 9" id="KW-0812">Transmembrane</keyword>
<dbReference type="PANTHER" id="PTHR42810">
    <property type="entry name" value="PURINE PERMEASE C1399.01C-RELATED"/>
    <property type="match status" value="1"/>
</dbReference>
<proteinExistence type="inferred from homology"/>
<dbReference type="InterPro" id="IPR017588">
    <property type="entry name" value="UacT-like"/>
</dbReference>
<dbReference type="InterPro" id="IPR006042">
    <property type="entry name" value="Xan_ur_permease"/>
</dbReference>
<reference evidence="10" key="1">
    <citation type="journal article" date="2014" name="Int. J. Syst. Evol. Microbiol.">
        <title>Complete genome sequence of Corynebacterium casei LMG S-19264T (=DSM 44701T), isolated from a smear-ripened cheese.</title>
        <authorList>
            <consortium name="US DOE Joint Genome Institute (JGI-PGF)"/>
            <person name="Walter F."/>
            <person name="Albersmeier A."/>
            <person name="Kalinowski J."/>
            <person name="Ruckert C."/>
        </authorList>
    </citation>
    <scope>NUCLEOTIDE SEQUENCE</scope>
    <source>
        <strain evidence="10">CGMCC 1.12827</strain>
    </source>
</reference>
<evidence type="ECO:0000256" key="7">
    <source>
        <dbReference type="ARBA" id="ARBA00023136"/>
    </source>
</evidence>
<feature type="transmembrane region" description="Helical" evidence="9">
    <location>
        <begin position="358"/>
        <end position="375"/>
    </location>
</feature>
<feature type="transmembrane region" description="Helical" evidence="9">
    <location>
        <begin position="145"/>
        <end position="168"/>
    </location>
</feature>
<keyword evidence="11" id="KW-1185">Reference proteome</keyword>
<organism evidence="10 11">
    <name type="scientific">Gordonia jinhuaensis</name>
    <dbReference type="NCBI Taxonomy" id="1517702"/>
    <lineage>
        <taxon>Bacteria</taxon>
        <taxon>Bacillati</taxon>
        <taxon>Actinomycetota</taxon>
        <taxon>Actinomycetes</taxon>
        <taxon>Mycobacteriales</taxon>
        <taxon>Gordoniaceae</taxon>
        <taxon>Gordonia</taxon>
    </lineage>
</organism>
<keyword evidence="3" id="KW-0813">Transport</keyword>
<evidence type="ECO:0000256" key="5">
    <source>
        <dbReference type="ARBA" id="ARBA00022692"/>
    </source>
</evidence>
<name>A0A916TEM3_9ACTN</name>
<dbReference type="RefSeq" id="WP_188587728.1">
    <property type="nucleotide sequence ID" value="NZ_BMGC01000031.1"/>
</dbReference>
<feature type="transmembrane region" description="Helical" evidence="9">
    <location>
        <begin position="387"/>
        <end position="405"/>
    </location>
</feature>
<comment type="similarity">
    <text evidence="2">Belongs to the nucleobase:cation symporter-2 (NCS2) (TC 2.A.40) family.</text>
</comment>
<feature type="transmembrane region" description="Helical" evidence="9">
    <location>
        <begin position="115"/>
        <end position="133"/>
    </location>
</feature>
<evidence type="ECO:0000256" key="6">
    <source>
        <dbReference type="ARBA" id="ARBA00022989"/>
    </source>
</evidence>
<dbReference type="NCBIfam" id="TIGR00801">
    <property type="entry name" value="ncs2"/>
    <property type="match status" value="1"/>
</dbReference>
<evidence type="ECO:0000256" key="3">
    <source>
        <dbReference type="ARBA" id="ARBA00022448"/>
    </source>
</evidence>
<evidence type="ECO:0000256" key="8">
    <source>
        <dbReference type="SAM" id="MobiDB-lite"/>
    </source>
</evidence>
<dbReference type="InterPro" id="IPR006043">
    <property type="entry name" value="NCS2"/>
</dbReference>
<dbReference type="PROSITE" id="PS01116">
    <property type="entry name" value="XANTH_URACIL_PERMASE"/>
    <property type="match status" value="1"/>
</dbReference>
<sequence length="481" mass="49740">MAQQHTVETSATTARGHDVDTRPSWGRLAIFSIQHVLIMYTGCITVPLVFGAAAGLGSSDIALLISADLLVAGIITAIQGFGLGRIAGVRLPIVCGATFTGLTPMVLIAEKYGLQAVWGSMLIGGLVGIALAIPFSKIIRFFPTLVTGAVLTVVGLSLIGVAGGLIVGSDPKASDYAAPHRLILALVVVVIAVTLLVLGKGIWSRLAVLVALVVGTAIAAAMGMFHLDDVSNAGWVGFPTPFHFGAPQFPIAAIISMSIVMVVVFAESTASMLAISEITGKPLGPRDLTRGLIGDGLSGVLGGIFGGFPDTVFGQNVGAVATSRVHSRYVTATSGLILIVLALFPKMGAVIAALPGPVVGGVGLVLFATVALIGIRSLAQVDLGNPVNLTIAAVAVGAGLLPEFVPDMFERLPDSLQIIFGSGITLTAVVAFVLNLIFHHTPLKRRIEGHPDRDVTADRDTPNHITETTRDIDTVTTRELV</sequence>
<gene>
    <name evidence="10" type="ORF">GCM10011489_32440</name>
</gene>
<feature type="transmembrane region" description="Helical" evidence="9">
    <location>
        <begin position="329"/>
        <end position="352"/>
    </location>
</feature>
<evidence type="ECO:0000313" key="10">
    <source>
        <dbReference type="EMBL" id="GGB42429.1"/>
    </source>
</evidence>
<keyword evidence="7 9" id="KW-0472">Membrane</keyword>
<dbReference type="Proteomes" id="UP000621454">
    <property type="component" value="Unassembled WGS sequence"/>
</dbReference>
<dbReference type="GO" id="GO:0005886">
    <property type="term" value="C:plasma membrane"/>
    <property type="evidence" value="ECO:0007669"/>
    <property type="project" value="UniProtKB-SubCell"/>
</dbReference>
<feature type="region of interest" description="Disordered" evidence="8">
    <location>
        <begin position="449"/>
        <end position="472"/>
    </location>
</feature>
<reference evidence="10" key="2">
    <citation type="submission" date="2020-09" db="EMBL/GenBank/DDBJ databases">
        <authorList>
            <person name="Sun Q."/>
            <person name="Zhou Y."/>
        </authorList>
    </citation>
    <scope>NUCLEOTIDE SEQUENCE</scope>
    <source>
        <strain evidence="10">CGMCC 1.12827</strain>
    </source>
</reference>
<feature type="transmembrane region" description="Helical" evidence="9">
    <location>
        <begin position="247"/>
        <end position="266"/>
    </location>
</feature>
<evidence type="ECO:0000256" key="1">
    <source>
        <dbReference type="ARBA" id="ARBA00004651"/>
    </source>
</evidence>
<evidence type="ECO:0000313" key="11">
    <source>
        <dbReference type="Proteomes" id="UP000621454"/>
    </source>
</evidence>
<dbReference type="PANTHER" id="PTHR42810:SF4">
    <property type="entry name" value="URIC ACID TRANSPORTER UACT"/>
    <property type="match status" value="1"/>
</dbReference>
<dbReference type="AlphaFoldDB" id="A0A916TEM3"/>
<evidence type="ECO:0000256" key="9">
    <source>
        <dbReference type="SAM" id="Phobius"/>
    </source>
</evidence>
<feature type="transmembrane region" description="Helical" evidence="9">
    <location>
        <begin position="91"/>
        <end position="109"/>
    </location>
</feature>
<protein>
    <submittedName>
        <fullName evidence="10">Xanthine/uracil permease</fullName>
    </submittedName>
</protein>
<dbReference type="Pfam" id="PF00860">
    <property type="entry name" value="Xan_ur_permease"/>
    <property type="match status" value="1"/>
</dbReference>